<name>A0A9W4XTT4_9PLEO</name>
<dbReference type="OrthoDB" id="3204049at2759"/>
<keyword evidence="2" id="KW-1185">Reference proteome</keyword>
<organism evidence="1 2">
    <name type="scientific">Periconia digitata</name>
    <dbReference type="NCBI Taxonomy" id="1303443"/>
    <lineage>
        <taxon>Eukaryota</taxon>
        <taxon>Fungi</taxon>
        <taxon>Dikarya</taxon>
        <taxon>Ascomycota</taxon>
        <taxon>Pezizomycotina</taxon>
        <taxon>Dothideomycetes</taxon>
        <taxon>Pleosporomycetidae</taxon>
        <taxon>Pleosporales</taxon>
        <taxon>Massarineae</taxon>
        <taxon>Periconiaceae</taxon>
        <taxon>Periconia</taxon>
    </lineage>
</organism>
<accession>A0A9W4XTT4</accession>
<gene>
    <name evidence="1" type="ORF">PDIGIT_LOCUS5613</name>
</gene>
<dbReference type="Proteomes" id="UP001152607">
    <property type="component" value="Unassembled WGS sequence"/>
</dbReference>
<evidence type="ECO:0000313" key="1">
    <source>
        <dbReference type="EMBL" id="CAI6332587.1"/>
    </source>
</evidence>
<protein>
    <submittedName>
        <fullName evidence="1">Uncharacterized protein</fullName>
    </submittedName>
</protein>
<dbReference type="AlphaFoldDB" id="A0A9W4XTT4"/>
<sequence length="435" mass="50825">MAHQAHAIPWHTLADHLKFTPNNSRYLDITNLYPRCKPDQGKQLQHFARVFASVLTEYSVVERRKYAAEYTAPEDSEVIISDTTAKNIEKVMREYTKAKIKQDPDAEKDPLRPRKRTIEPWIDSSTYNDCHPCDSLLETDELLRTLILYGEMDTVFRIACHPQVRLTKMWRQGNRFAFDIEGYGLCELKETALLAYICLNVFHLKPELYDPIMRARMLSRKATQNESMVSPEMYDYRRTAAYQRMLVYCTGIGYSYPHYGAHKIPHREFFGVPHGMYINRTQWRTPCPTDPVIYGRAHLNALTNKNFPHQYVPGKSDIPVVIALFRKCGLPPEIALQILDLAEYIPRGRLYIRDDPLHLDNAEELKKYLGYCWKLLVRIDMTLKANGQWLDWESEVADAVYKLFGQAYPKMSEVVVDYGTERQDVAERRARRRFV</sequence>
<comment type="caution">
    <text evidence="1">The sequence shown here is derived from an EMBL/GenBank/DDBJ whole genome shotgun (WGS) entry which is preliminary data.</text>
</comment>
<reference evidence="1" key="1">
    <citation type="submission" date="2023-01" db="EMBL/GenBank/DDBJ databases">
        <authorList>
            <person name="Van Ghelder C."/>
            <person name="Rancurel C."/>
        </authorList>
    </citation>
    <scope>NUCLEOTIDE SEQUENCE</scope>
    <source>
        <strain evidence="1">CNCM I-4278</strain>
    </source>
</reference>
<proteinExistence type="predicted"/>
<dbReference type="EMBL" id="CAOQHR010000003">
    <property type="protein sequence ID" value="CAI6332587.1"/>
    <property type="molecule type" value="Genomic_DNA"/>
</dbReference>
<evidence type="ECO:0000313" key="2">
    <source>
        <dbReference type="Proteomes" id="UP001152607"/>
    </source>
</evidence>